<evidence type="ECO:0000256" key="2">
    <source>
        <dbReference type="ARBA" id="ARBA00022475"/>
    </source>
</evidence>
<feature type="transmembrane region" description="Helical" evidence="6">
    <location>
        <begin position="208"/>
        <end position="234"/>
    </location>
</feature>
<name>A0ABT5U2H4_9MICO</name>
<feature type="non-terminal residue" evidence="7">
    <location>
        <position position="1"/>
    </location>
</feature>
<comment type="caution">
    <text evidence="7">The sequence shown here is derived from an EMBL/GenBank/DDBJ whole genome shotgun (WGS) entry which is preliminary data.</text>
</comment>
<keyword evidence="3 6" id="KW-0812">Transmembrane</keyword>
<gene>
    <name evidence="7" type="ORF">PU560_12815</name>
</gene>
<dbReference type="Pfam" id="PF03631">
    <property type="entry name" value="Virul_fac_BrkB"/>
    <property type="match status" value="1"/>
</dbReference>
<evidence type="ECO:0000256" key="3">
    <source>
        <dbReference type="ARBA" id="ARBA00022692"/>
    </source>
</evidence>
<evidence type="ECO:0000313" key="8">
    <source>
        <dbReference type="Proteomes" id="UP001165561"/>
    </source>
</evidence>
<evidence type="ECO:0000256" key="5">
    <source>
        <dbReference type="ARBA" id="ARBA00023136"/>
    </source>
</evidence>
<feature type="transmembrane region" description="Helical" evidence="6">
    <location>
        <begin position="180"/>
        <end position="202"/>
    </location>
</feature>
<organism evidence="7 8">
    <name type="scientific">Georgenia halotolerans</name>
    <dbReference type="NCBI Taxonomy" id="3028317"/>
    <lineage>
        <taxon>Bacteria</taxon>
        <taxon>Bacillati</taxon>
        <taxon>Actinomycetota</taxon>
        <taxon>Actinomycetes</taxon>
        <taxon>Micrococcales</taxon>
        <taxon>Bogoriellaceae</taxon>
        <taxon>Georgenia</taxon>
    </lineage>
</organism>
<dbReference type="EMBL" id="JARACI010001087">
    <property type="protein sequence ID" value="MDD9207341.1"/>
    <property type="molecule type" value="Genomic_DNA"/>
</dbReference>
<evidence type="ECO:0000256" key="1">
    <source>
        <dbReference type="ARBA" id="ARBA00004651"/>
    </source>
</evidence>
<feature type="transmembrane region" description="Helical" evidence="6">
    <location>
        <begin position="148"/>
        <end position="168"/>
    </location>
</feature>
<feature type="transmembrane region" description="Helical" evidence="6">
    <location>
        <begin position="107"/>
        <end position="128"/>
    </location>
</feature>
<evidence type="ECO:0000313" key="7">
    <source>
        <dbReference type="EMBL" id="MDD9207341.1"/>
    </source>
</evidence>
<keyword evidence="5 6" id="KW-0472">Membrane</keyword>
<accession>A0ABT5U2H4</accession>
<protein>
    <submittedName>
        <fullName evidence="7">YihY/virulence factor BrkB family protein</fullName>
    </submittedName>
</protein>
<keyword evidence="2" id="KW-1003">Cell membrane</keyword>
<keyword evidence="4 6" id="KW-1133">Transmembrane helix</keyword>
<sequence>FAALAIGYTAFMSVLGGNEQLRSTVLSSVDQALPGVLDDGSGSGVLRPEDLVLDPDLTLASLVAAGVLVWSALRVMTALRRSIRLMFGLIAPPENPVVNKARDLTGFLALALGVLLSSVVSLGAGAFAEGALNLIGVEGPVAGQLLRLLGFAIAGVVDGAVFVLLLRLTAGARPPRGDLLLGAAMWAVVSALLRLVGAGAIASVDNPLLASFTALVTLLLWVNVLARAVLYVAAFTANPPLPARASSPEDVRYKSRPNYVTQSAPGTLQWPHHPVTGAIVPAGEIYAVGVEPAARRAEDDDART</sequence>
<comment type="subcellular location">
    <subcellularLocation>
        <location evidence="1">Cell membrane</location>
        <topology evidence="1">Multi-pass membrane protein</topology>
    </subcellularLocation>
</comment>
<feature type="transmembrane region" description="Helical" evidence="6">
    <location>
        <begin position="57"/>
        <end position="76"/>
    </location>
</feature>
<reference evidence="7" key="1">
    <citation type="submission" date="2023-02" db="EMBL/GenBank/DDBJ databases">
        <title>Georgenia sp.10Sc9-8, isolated from a soil sample collected from the Taklamakan desert.</title>
        <authorList>
            <person name="Liu S."/>
        </authorList>
    </citation>
    <scope>NUCLEOTIDE SEQUENCE</scope>
    <source>
        <strain evidence="7">10Sc9-8</strain>
    </source>
</reference>
<dbReference type="Proteomes" id="UP001165561">
    <property type="component" value="Unassembled WGS sequence"/>
</dbReference>
<proteinExistence type="predicted"/>
<dbReference type="InterPro" id="IPR017039">
    <property type="entry name" value="Virul_fac_BrkB"/>
</dbReference>
<evidence type="ECO:0000256" key="6">
    <source>
        <dbReference type="SAM" id="Phobius"/>
    </source>
</evidence>
<keyword evidence="8" id="KW-1185">Reference proteome</keyword>
<evidence type="ECO:0000256" key="4">
    <source>
        <dbReference type="ARBA" id="ARBA00022989"/>
    </source>
</evidence>